<proteinExistence type="predicted"/>
<evidence type="ECO:0000256" key="6">
    <source>
        <dbReference type="ARBA" id="ARBA00023211"/>
    </source>
</evidence>
<feature type="domain" description="Serine/threonine specific protein phosphatases" evidence="9">
    <location>
        <begin position="32"/>
        <end position="298"/>
    </location>
</feature>
<sequence>MARFVSSLDAAEEVFNEIMFMKGQTPGTSSKIRPFFATKVIRDSIKHFLADPIMIQLDAPCIVVGGLFGDLYDLLLIFETYGYPPNRKYVFLGDVVGSFPQSPETIILLCSLKIQFPTYLYVIRGYHEMRDVNKNSTFCTESINRFGPEFYECCNELFDDLPLLCQISEKMLCVSSGVPADVAYLDQFASLTRPLEPSKTPFVKEMLSLQPDVATNEWEINKKSTHPLMKLDFIHEFTDRNNLEVIIRSHNVVKDGYEFPFDGDPKLLTISTKPSYLFKNFEGKPVEKCGIILEIETSLKSLFRTIHPLPYEYKEYYMSKSERAKLKKAEADILRR</sequence>
<keyword evidence="5" id="KW-0904">Protein phosphatase</keyword>
<dbReference type="InterPro" id="IPR029052">
    <property type="entry name" value="Metallo-depent_PP-like"/>
</dbReference>
<dbReference type="CDD" id="cd00144">
    <property type="entry name" value="MPP_PPP_family"/>
    <property type="match status" value="1"/>
</dbReference>
<gene>
    <name evidence="10" type="ORF">TVAG_258260</name>
</gene>
<evidence type="ECO:0000256" key="5">
    <source>
        <dbReference type="ARBA" id="ARBA00022912"/>
    </source>
</evidence>
<evidence type="ECO:0000256" key="4">
    <source>
        <dbReference type="ARBA" id="ARBA00022801"/>
    </source>
</evidence>
<evidence type="ECO:0000259" key="9">
    <source>
        <dbReference type="SMART" id="SM00156"/>
    </source>
</evidence>
<dbReference type="OrthoDB" id="10482077at2759"/>
<accession>A2E930</accession>
<dbReference type="STRING" id="5722.A2E930"/>
<comment type="catalytic activity">
    <reaction evidence="7">
        <text>O-phospho-L-seryl-[protein] + H2O = L-seryl-[protein] + phosphate</text>
        <dbReference type="Rhea" id="RHEA:20629"/>
        <dbReference type="Rhea" id="RHEA-COMP:9863"/>
        <dbReference type="Rhea" id="RHEA-COMP:11604"/>
        <dbReference type="ChEBI" id="CHEBI:15377"/>
        <dbReference type="ChEBI" id="CHEBI:29999"/>
        <dbReference type="ChEBI" id="CHEBI:43474"/>
        <dbReference type="ChEBI" id="CHEBI:83421"/>
        <dbReference type="EC" id="3.1.3.16"/>
    </reaction>
</comment>
<dbReference type="Pfam" id="PF00149">
    <property type="entry name" value="Metallophos"/>
    <property type="match status" value="1"/>
</dbReference>
<evidence type="ECO:0000256" key="8">
    <source>
        <dbReference type="ARBA" id="ARBA00048336"/>
    </source>
</evidence>
<evidence type="ECO:0000313" key="10">
    <source>
        <dbReference type="EMBL" id="EAY10824.1"/>
    </source>
</evidence>
<evidence type="ECO:0000256" key="1">
    <source>
        <dbReference type="ARBA" id="ARBA00001936"/>
    </source>
</evidence>
<reference evidence="10" key="1">
    <citation type="submission" date="2006-10" db="EMBL/GenBank/DDBJ databases">
        <authorList>
            <person name="Amadeo P."/>
            <person name="Zhao Q."/>
            <person name="Wortman J."/>
            <person name="Fraser-Liggett C."/>
            <person name="Carlton J."/>
        </authorList>
    </citation>
    <scope>NUCLEOTIDE SEQUENCE</scope>
    <source>
        <strain evidence="10">G3</strain>
    </source>
</reference>
<dbReference type="EC" id="3.1.3.16" evidence="2"/>
<evidence type="ECO:0000256" key="2">
    <source>
        <dbReference type="ARBA" id="ARBA00013081"/>
    </source>
</evidence>
<dbReference type="SUPFAM" id="SSF56300">
    <property type="entry name" value="Metallo-dependent phosphatases"/>
    <property type="match status" value="1"/>
</dbReference>
<dbReference type="GO" id="GO:0005634">
    <property type="term" value="C:nucleus"/>
    <property type="evidence" value="ECO:0000318"/>
    <property type="project" value="GO_Central"/>
</dbReference>
<keyword evidence="11" id="KW-1185">Reference proteome</keyword>
<dbReference type="VEuPathDB" id="TrichDB:TVAGG3_0542180"/>
<organism evidence="10 11">
    <name type="scientific">Trichomonas vaginalis (strain ATCC PRA-98 / G3)</name>
    <dbReference type="NCBI Taxonomy" id="412133"/>
    <lineage>
        <taxon>Eukaryota</taxon>
        <taxon>Metamonada</taxon>
        <taxon>Parabasalia</taxon>
        <taxon>Trichomonadida</taxon>
        <taxon>Trichomonadidae</taxon>
        <taxon>Trichomonas</taxon>
    </lineage>
</organism>
<dbReference type="InterPro" id="IPR050341">
    <property type="entry name" value="PP1_catalytic_subunit"/>
</dbReference>
<keyword evidence="3" id="KW-0479">Metal-binding</keyword>
<dbReference type="SMART" id="SM00156">
    <property type="entry name" value="PP2Ac"/>
    <property type="match status" value="1"/>
</dbReference>
<keyword evidence="6" id="KW-0464">Manganese</keyword>
<evidence type="ECO:0000256" key="7">
    <source>
        <dbReference type="ARBA" id="ARBA00047761"/>
    </source>
</evidence>
<dbReference type="eggNOG" id="KOG0374">
    <property type="taxonomic scope" value="Eukaryota"/>
</dbReference>
<dbReference type="Gene3D" id="3.60.21.10">
    <property type="match status" value="1"/>
</dbReference>
<dbReference type="PANTHER" id="PTHR11668:SF300">
    <property type="entry name" value="SERINE_THREONINE-PROTEIN PHOSPHATASE"/>
    <property type="match status" value="1"/>
</dbReference>
<dbReference type="PRINTS" id="PR00114">
    <property type="entry name" value="STPHPHTASE"/>
</dbReference>
<dbReference type="InterPro" id="IPR004843">
    <property type="entry name" value="Calcineurin-like_PHP"/>
</dbReference>
<comment type="cofactor">
    <cofactor evidence="1">
        <name>Mn(2+)</name>
        <dbReference type="ChEBI" id="CHEBI:29035"/>
    </cofactor>
</comment>
<dbReference type="RefSeq" id="XP_001323047.1">
    <property type="nucleotide sequence ID" value="XM_001323012.1"/>
</dbReference>
<dbReference type="PANTHER" id="PTHR11668">
    <property type="entry name" value="SERINE/THREONINE PROTEIN PHOSPHATASE"/>
    <property type="match status" value="1"/>
</dbReference>
<name>A2E930_TRIV3</name>
<dbReference type="VEuPathDB" id="TrichDB:TVAG_258260"/>
<evidence type="ECO:0000256" key="3">
    <source>
        <dbReference type="ARBA" id="ARBA00022723"/>
    </source>
</evidence>
<dbReference type="EMBL" id="DS113331">
    <property type="protein sequence ID" value="EAY10824.1"/>
    <property type="molecule type" value="Genomic_DNA"/>
</dbReference>
<dbReference type="AlphaFoldDB" id="A2E930"/>
<dbReference type="KEGG" id="tva:4768761"/>
<dbReference type="SMR" id="A2E930"/>
<reference evidence="10" key="2">
    <citation type="journal article" date="2007" name="Science">
        <title>Draft genome sequence of the sexually transmitted pathogen Trichomonas vaginalis.</title>
        <authorList>
            <person name="Carlton J.M."/>
            <person name="Hirt R.P."/>
            <person name="Silva J.C."/>
            <person name="Delcher A.L."/>
            <person name="Schatz M."/>
            <person name="Zhao Q."/>
            <person name="Wortman J.R."/>
            <person name="Bidwell S.L."/>
            <person name="Alsmark U.C.M."/>
            <person name="Besteiro S."/>
            <person name="Sicheritz-Ponten T."/>
            <person name="Noel C.J."/>
            <person name="Dacks J.B."/>
            <person name="Foster P.G."/>
            <person name="Simillion C."/>
            <person name="Van de Peer Y."/>
            <person name="Miranda-Saavedra D."/>
            <person name="Barton G.J."/>
            <person name="Westrop G.D."/>
            <person name="Mueller S."/>
            <person name="Dessi D."/>
            <person name="Fiori P.L."/>
            <person name="Ren Q."/>
            <person name="Paulsen I."/>
            <person name="Zhang H."/>
            <person name="Bastida-Corcuera F.D."/>
            <person name="Simoes-Barbosa A."/>
            <person name="Brown M.T."/>
            <person name="Hayes R.D."/>
            <person name="Mukherjee M."/>
            <person name="Okumura C.Y."/>
            <person name="Schneider R."/>
            <person name="Smith A.J."/>
            <person name="Vanacova S."/>
            <person name="Villalvazo M."/>
            <person name="Haas B.J."/>
            <person name="Pertea M."/>
            <person name="Feldblyum T.V."/>
            <person name="Utterback T.R."/>
            <person name="Shu C.L."/>
            <person name="Osoegawa K."/>
            <person name="de Jong P.J."/>
            <person name="Hrdy I."/>
            <person name="Horvathova L."/>
            <person name="Zubacova Z."/>
            <person name="Dolezal P."/>
            <person name="Malik S.B."/>
            <person name="Logsdon J.M. Jr."/>
            <person name="Henze K."/>
            <person name="Gupta A."/>
            <person name="Wang C.C."/>
            <person name="Dunne R.L."/>
            <person name="Upcroft J.A."/>
            <person name="Upcroft P."/>
            <person name="White O."/>
            <person name="Salzberg S.L."/>
            <person name="Tang P."/>
            <person name="Chiu C.-H."/>
            <person name="Lee Y.-S."/>
            <person name="Embley T.M."/>
            <person name="Coombs G.H."/>
            <person name="Mottram J.C."/>
            <person name="Tachezy J."/>
            <person name="Fraser-Liggett C.M."/>
            <person name="Johnson P.J."/>
        </authorList>
    </citation>
    <scope>NUCLEOTIDE SEQUENCE [LARGE SCALE GENOMIC DNA]</scope>
    <source>
        <strain evidence="10">G3</strain>
    </source>
</reference>
<dbReference type="GO" id="GO:0046872">
    <property type="term" value="F:metal ion binding"/>
    <property type="evidence" value="ECO:0007669"/>
    <property type="project" value="UniProtKB-KW"/>
</dbReference>
<protein>
    <recommendedName>
        <fullName evidence="2">protein-serine/threonine phosphatase</fullName>
        <ecNumber evidence="2">3.1.3.16</ecNumber>
    </recommendedName>
</protein>
<dbReference type="InParanoid" id="A2E930"/>
<comment type="catalytic activity">
    <reaction evidence="8">
        <text>O-phospho-L-threonyl-[protein] + H2O = L-threonyl-[protein] + phosphate</text>
        <dbReference type="Rhea" id="RHEA:47004"/>
        <dbReference type="Rhea" id="RHEA-COMP:11060"/>
        <dbReference type="Rhea" id="RHEA-COMP:11605"/>
        <dbReference type="ChEBI" id="CHEBI:15377"/>
        <dbReference type="ChEBI" id="CHEBI:30013"/>
        <dbReference type="ChEBI" id="CHEBI:43474"/>
        <dbReference type="ChEBI" id="CHEBI:61977"/>
        <dbReference type="EC" id="3.1.3.16"/>
    </reaction>
</comment>
<dbReference type="GO" id="GO:0004722">
    <property type="term" value="F:protein serine/threonine phosphatase activity"/>
    <property type="evidence" value="ECO:0000318"/>
    <property type="project" value="GO_Central"/>
</dbReference>
<dbReference type="InterPro" id="IPR006186">
    <property type="entry name" value="Ser/Thr-sp_prot-phosphatase"/>
</dbReference>
<evidence type="ECO:0000313" key="11">
    <source>
        <dbReference type="Proteomes" id="UP000001542"/>
    </source>
</evidence>
<dbReference type="GO" id="GO:0005737">
    <property type="term" value="C:cytoplasm"/>
    <property type="evidence" value="ECO:0000318"/>
    <property type="project" value="GO_Central"/>
</dbReference>
<dbReference type="Proteomes" id="UP000001542">
    <property type="component" value="Unassembled WGS sequence"/>
</dbReference>
<keyword evidence="4" id="KW-0378">Hydrolase</keyword>